<evidence type="ECO:0000313" key="6">
    <source>
        <dbReference type="Proteomes" id="UP000324897"/>
    </source>
</evidence>
<feature type="non-terminal residue" evidence="5">
    <location>
        <position position="1"/>
    </location>
</feature>
<dbReference type="CDD" id="cd03784">
    <property type="entry name" value="GT1_Gtf-like"/>
    <property type="match status" value="1"/>
</dbReference>
<dbReference type="GO" id="GO:0080043">
    <property type="term" value="F:quercetin 3-O-glucosyltransferase activity"/>
    <property type="evidence" value="ECO:0007669"/>
    <property type="project" value="TreeGrafter"/>
</dbReference>
<name>A0A5J9SZJ9_9POAL</name>
<dbReference type="Gene3D" id="3.40.50.2000">
    <property type="entry name" value="Glycogen Phosphorylase B"/>
    <property type="match status" value="2"/>
</dbReference>
<dbReference type="GO" id="GO:0080044">
    <property type="term" value="F:quercetin 7-O-glucosyltransferase activity"/>
    <property type="evidence" value="ECO:0007669"/>
    <property type="project" value="TreeGrafter"/>
</dbReference>
<evidence type="ECO:0000256" key="2">
    <source>
        <dbReference type="ARBA" id="ARBA00022679"/>
    </source>
</evidence>
<dbReference type="PROSITE" id="PS00375">
    <property type="entry name" value="UDPGT"/>
    <property type="match status" value="1"/>
</dbReference>
<dbReference type="PANTHER" id="PTHR11926">
    <property type="entry name" value="GLUCOSYL/GLUCURONOSYL TRANSFERASES"/>
    <property type="match status" value="1"/>
</dbReference>
<dbReference type="OrthoDB" id="5835829at2759"/>
<dbReference type="Pfam" id="PF00201">
    <property type="entry name" value="UDPGT"/>
    <property type="match status" value="1"/>
</dbReference>
<dbReference type="EC" id="2.4.1.-" evidence="4"/>
<evidence type="ECO:0000256" key="3">
    <source>
        <dbReference type="RuleBase" id="RU003718"/>
    </source>
</evidence>
<gene>
    <name evidence="5" type="ORF">EJB05_49987</name>
</gene>
<evidence type="ECO:0000256" key="4">
    <source>
        <dbReference type="RuleBase" id="RU362057"/>
    </source>
</evidence>
<dbReference type="SUPFAM" id="SSF53756">
    <property type="entry name" value="UDP-Glycosyltransferase/glycogen phosphorylase"/>
    <property type="match status" value="1"/>
</dbReference>
<dbReference type="FunFam" id="3.40.50.2000:FF:000019">
    <property type="entry name" value="Glycosyltransferase"/>
    <property type="match status" value="1"/>
</dbReference>
<dbReference type="PANTHER" id="PTHR11926:SF1556">
    <property type="entry name" value="GLYCOSYLTRANSFERASE"/>
    <property type="match status" value="1"/>
</dbReference>
<keyword evidence="2 3" id="KW-0808">Transferase</keyword>
<accession>A0A5J9SZJ9</accession>
<evidence type="ECO:0000256" key="1">
    <source>
        <dbReference type="ARBA" id="ARBA00009995"/>
    </source>
</evidence>
<reference evidence="5 6" key="1">
    <citation type="journal article" date="2019" name="Sci. Rep.">
        <title>A high-quality genome of Eragrostis curvula grass provides insights into Poaceae evolution and supports new strategies to enhance forage quality.</title>
        <authorList>
            <person name="Carballo J."/>
            <person name="Santos B.A.C.M."/>
            <person name="Zappacosta D."/>
            <person name="Garbus I."/>
            <person name="Selva J.P."/>
            <person name="Gallo C.A."/>
            <person name="Diaz A."/>
            <person name="Albertini E."/>
            <person name="Caccamo M."/>
            <person name="Echenique V."/>
        </authorList>
    </citation>
    <scope>NUCLEOTIDE SEQUENCE [LARGE SCALE GENOMIC DNA]</scope>
    <source>
        <strain evidence="6">cv. Victoria</strain>
        <tissue evidence="5">Leaf</tissue>
    </source>
</reference>
<dbReference type="InterPro" id="IPR035595">
    <property type="entry name" value="UDP_glycos_trans_CS"/>
</dbReference>
<dbReference type="AlphaFoldDB" id="A0A5J9SZJ9"/>
<dbReference type="Proteomes" id="UP000324897">
    <property type="component" value="Unassembled WGS sequence"/>
</dbReference>
<comment type="caution">
    <text evidence="5">The sequence shown here is derived from an EMBL/GenBank/DDBJ whole genome shotgun (WGS) entry which is preliminary data.</text>
</comment>
<comment type="similarity">
    <text evidence="1 3">Belongs to the UDP-glycosyltransferase family.</text>
</comment>
<dbReference type="InterPro" id="IPR002213">
    <property type="entry name" value="UDP_glucos_trans"/>
</dbReference>
<proteinExistence type="inferred from homology"/>
<protein>
    <recommendedName>
        <fullName evidence="4">Glycosyltransferase</fullName>
        <ecNumber evidence="4">2.4.1.-</ecNumber>
    </recommendedName>
</protein>
<keyword evidence="3" id="KW-0328">Glycosyltransferase</keyword>
<organism evidence="5 6">
    <name type="scientific">Eragrostis curvula</name>
    <name type="common">weeping love grass</name>
    <dbReference type="NCBI Taxonomy" id="38414"/>
    <lineage>
        <taxon>Eukaryota</taxon>
        <taxon>Viridiplantae</taxon>
        <taxon>Streptophyta</taxon>
        <taxon>Embryophyta</taxon>
        <taxon>Tracheophyta</taxon>
        <taxon>Spermatophyta</taxon>
        <taxon>Magnoliopsida</taxon>
        <taxon>Liliopsida</taxon>
        <taxon>Poales</taxon>
        <taxon>Poaceae</taxon>
        <taxon>PACMAD clade</taxon>
        <taxon>Chloridoideae</taxon>
        <taxon>Eragrostideae</taxon>
        <taxon>Eragrostidinae</taxon>
        <taxon>Eragrostis</taxon>
    </lineage>
</organism>
<sequence>MAASGDSVHVLLLSYPAQGHINPLLQFGKRLAAGHRGAVRCTLAVARSALVSGEPQPSVAVRVATFSDGCDTSGYDEVGDVQAYLDRLETAGSRTLDELLRAEAAEGRPVRVVVYDAFLLWAPRVARRHGVSCAAFFTQACAVNVAYAHALAGKVDLPLAEVPAELPGLPKGLEPADFSTFLTEQPTGSSSYRELLLQQCQGLEVADHALINSFYELQTEVTSDLTFLRSRVRDIWLYMKGARNVQILQEADYLASRWGAKTVGPTLPSAYLDNRIPDDSSYNYHLHSPMTAECKAWLDNRPAHSVVYVSFGSLVAIGPDQMAELAEGLYNSEKAFLWVVRNSEISKLPESFVSKAKDRGLIVSWSQQLEVLAHPAIGCFMTHCGWNSTIEGLGIGVPMVAMPQWSDQPMNAKYMEDVWKVGVRVRLDANRVVRKEEVERCVRAVMEGEMREEYRKNAMGWKEKSKTALSEGGSSDRNIMEFLGNFGLNI</sequence>
<evidence type="ECO:0000313" key="5">
    <source>
        <dbReference type="EMBL" id="TVU04445.1"/>
    </source>
</evidence>
<dbReference type="Gramene" id="TVU04445">
    <property type="protein sequence ID" value="TVU04445"/>
    <property type="gene ID" value="EJB05_49987"/>
</dbReference>
<keyword evidence="6" id="KW-1185">Reference proteome</keyword>
<dbReference type="EMBL" id="RWGY01000054">
    <property type="protein sequence ID" value="TVU04445.1"/>
    <property type="molecule type" value="Genomic_DNA"/>
</dbReference>